<evidence type="ECO:0000313" key="9">
    <source>
        <dbReference type="Proteomes" id="UP000176568"/>
    </source>
</evidence>
<comment type="function">
    <text evidence="4 6">This protein binds to the 23S rRNA, and is important in its secondary structure. It is located near the subunit interface in the base of the L7/L12 stalk, and near the tRNA binding site of the peptidyltransferase center.</text>
</comment>
<dbReference type="InterPro" id="IPR020040">
    <property type="entry name" value="Ribosomal_uL6_a/b-dom"/>
</dbReference>
<dbReference type="NCBIfam" id="TIGR03654">
    <property type="entry name" value="L6_bact"/>
    <property type="match status" value="1"/>
</dbReference>
<dbReference type="PANTHER" id="PTHR11655">
    <property type="entry name" value="60S/50S RIBOSOMAL PROTEIN L6/L9"/>
    <property type="match status" value="1"/>
</dbReference>
<organism evidence="8 9">
    <name type="scientific">Candidatus Adlerbacteria bacterium RIFOXYC1_FULL_48_26</name>
    <dbReference type="NCBI Taxonomy" id="1797247"/>
    <lineage>
        <taxon>Bacteria</taxon>
        <taxon>Candidatus Adleribacteriota</taxon>
    </lineage>
</organism>
<dbReference type="PRINTS" id="PR00059">
    <property type="entry name" value="RIBOSOMALL6"/>
</dbReference>
<keyword evidence="2 4" id="KW-0689">Ribosomal protein</keyword>
<dbReference type="InterPro" id="IPR002358">
    <property type="entry name" value="Ribosomal_uL6_CS"/>
</dbReference>
<dbReference type="Proteomes" id="UP000176568">
    <property type="component" value="Unassembled WGS sequence"/>
</dbReference>
<evidence type="ECO:0000256" key="3">
    <source>
        <dbReference type="ARBA" id="ARBA00023274"/>
    </source>
</evidence>
<sequence length="177" mass="19007">MSRLAKQPISIPPKAEISVSGNSIVVKGPKGTLSKPTHRLISVEVGAEGVQVAVRGTSLEGKALVGTYASHVKNMFKGVTEGYTKKLLIEGVGYKWDVAGKKLNLALGFSHPVHVDIPDDLTVKADKGALIIEGHDKEQVGQFAANIRAMKKPEPYKGKGIRYEGEVIRRKQGKKAA</sequence>
<dbReference type="HAMAP" id="MF_01365_B">
    <property type="entry name" value="Ribosomal_uL6_B"/>
    <property type="match status" value="1"/>
</dbReference>
<evidence type="ECO:0000256" key="2">
    <source>
        <dbReference type="ARBA" id="ARBA00022980"/>
    </source>
</evidence>
<reference evidence="8 9" key="1">
    <citation type="journal article" date="2016" name="Nat. Commun.">
        <title>Thousands of microbial genomes shed light on interconnected biogeochemical processes in an aquifer system.</title>
        <authorList>
            <person name="Anantharaman K."/>
            <person name="Brown C.T."/>
            <person name="Hug L.A."/>
            <person name="Sharon I."/>
            <person name="Castelle C.J."/>
            <person name="Probst A.J."/>
            <person name="Thomas B.C."/>
            <person name="Singh A."/>
            <person name="Wilkins M.J."/>
            <person name="Karaoz U."/>
            <person name="Brodie E.L."/>
            <person name="Williams K.H."/>
            <person name="Hubbard S.S."/>
            <person name="Banfield J.F."/>
        </authorList>
    </citation>
    <scope>NUCLEOTIDE SEQUENCE [LARGE SCALE GENOMIC DNA]</scope>
</reference>
<keyword evidence="4 6" id="KW-0699">rRNA-binding</keyword>
<dbReference type="InterPro" id="IPR000702">
    <property type="entry name" value="Ribosomal_uL6-like"/>
</dbReference>
<dbReference type="Pfam" id="PF00347">
    <property type="entry name" value="Ribosomal_L6"/>
    <property type="match status" value="2"/>
</dbReference>
<keyword evidence="4 6" id="KW-0694">RNA-binding</keyword>
<dbReference type="Gene3D" id="3.90.930.12">
    <property type="entry name" value="Ribosomal protein L6, alpha-beta domain"/>
    <property type="match status" value="2"/>
</dbReference>
<comment type="caution">
    <text evidence="8">The sequence shown here is derived from an EMBL/GenBank/DDBJ whole genome shotgun (WGS) entry which is preliminary data.</text>
</comment>
<comment type="subunit">
    <text evidence="4">Part of the 50S ribosomal subunit.</text>
</comment>
<gene>
    <name evidence="4" type="primary">rplF</name>
    <name evidence="8" type="ORF">A2419_00050</name>
</gene>
<feature type="domain" description="Large ribosomal subunit protein uL6 alpha-beta" evidence="7">
    <location>
        <begin position="91"/>
        <end position="163"/>
    </location>
</feature>
<evidence type="ECO:0000256" key="5">
    <source>
        <dbReference type="RuleBase" id="RU003869"/>
    </source>
</evidence>
<dbReference type="FunFam" id="3.90.930.12:FF:000001">
    <property type="entry name" value="50S ribosomal protein L6"/>
    <property type="match status" value="1"/>
</dbReference>
<dbReference type="EMBL" id="MEXB01000011">
    <property type="protein sequence ID" value="OGC88189.1"/>
    <property type="molecule type" value="Genomic_DNA"/>
</dbReference>
<evidence type="ECO:0000259" key="7">
    <source>
        <dbReference type="Pfam" id="PF00347"/>
    </source>
</evidence>
<dbReference type="PIRSF" id="PIRSF002162">
    <property type="entry name" value="Ribosomal_L6"/>
    <property type="match status" value="1"/>
</dbReference>
<evidence type="ECO:0000313" key="8">
    <source>
        <dbReference type="EMBL" id="OGC88189.1"/>
    </source>
</evidence>
<evidence type="ECO:0000256" key="6">
    <source>
        <dbReference type="RuleBase" id="RU003870"/>
    </source>
</evidence>
<dbReference type="GO" id="GO:0019843">
    <property type="term" value="F:rRNA binding"/>
    <property type="evidence" value="ECO:0007669"/>
    <property type="project" value="UniProtKB-UniRule"/>
</dbReference>
<proteinExistence type="inferred from homology"/>
<accession>A0A1F4Y2L8</accession>
<feature type="domain" description="Large ribosomal subunit protein uL6 alpha-beta" evidence="7">
    <location>
        <begin position="11"/>
        <end position="82"/>
    </location>
</feature>
<evidence type="ECO:0000256" key="4">
    <source>
        <dbReference type="HAMAP-Rule" id="MF_01365"/>
    </source>
</evidence>
<dbReference type="InterPro" id="IPR036789">
    <property type="entry name" value="Ribosomal_uL6-like_a/b-dom_sf"/>
</dbReference>
<dbReference type="GO" id="GO:0002181">
    <property type="term" value="P:cytoplasmic translation"/>
    <property type="evidence" value="ECO:0007669"/>
    <property type="project" value="TreeGrafter"/>
</dbReference>
<dbReference type="GO" id="GO:0022625">
    <property type="term" value="C:cytosolic large ribosomal subunit"/>
    <property type="evidence" value="ECO:0007669"/>
    <property type="project" value="UniProtKB-UniRule"/>
</dbReference>
<dbReference type="InterPro" id="IPR019906">
    <property type="entry name" value="Ribosomal_uL6_bac-type"/>
</dbReference>
<dbReference type="SUPFAM" id="SSF56053">
    <property type="entry name" value="Ribosomal protein L6"/>
    <property type="match status" value="2"/>
</dbReference>
<comment type="similarity">
    <text evidence="1 4 5">Belongs to the universal ribosomal protein uL6 family.</text>
</comment>
<dbReference type="STRING" id="1797247.A2419_00050"/>
<dbReference type="PROSITE" id="PS00525">
    <property type="entry name" value="RIBOSOMAL_L6_1"/>
    <property type="match status" value="1"/>
</dbReference>
<dbReference type="AlphaFoldDB" id="A0A1F4Y2L8"/>
<evidence type="ECO:0000256" key="1">
    <source>
        <dbReference type="ARBA" id="ARBA00009356"/>
    </source>
</evidence>
<protein>
    <recommendedName>
        <fullName evidence="4">Large ribosomal subunit protein uL6</fullName>
    </recommendedName>
</protein>
<name>A0A1F4Y2L8_9BACT</name>
<dbReference type="GO" id="GO:0003735">
    <property type="term" value="F:structural constituent of ribosome"/>
    <property type="evidence" value="ECO:0007669"/>
    <property type="project" value="UniProtKB-UniRule"/>
</dbReference>
<dbReference type="PANTHER" id="PTHR11655:SF14">
    <property type="entry name" value="LARGE RIBOSOMAL SUBUNIT PROTEIN UL6M"/>
    <property type="match status" value="1"/>
</dbReference>
<keyword evidence="3 4" id="KW-0687">Ribonucleoprotein</keyword>